<dbReference type="PANTHER" id="PTHR10344">
    <property type="entry name" value="THYMIDYLATE KINASE"/>
    <property type="match status" value="1"/>
</dbReference>
<name>A0A6N7F1Z9_9GAMM</name>
<dbReference type="CDD" id="cd01672">
    <property type="entry name" value="TMPK"/>
    <property type="match status" value="1"/>
</dbReference>
<comment type="function">
    <text evidence="11 12">Phosphorylation of dTMP to form dTDP in both de novo and salvage pathways of dTTP synthesis.</text>
</comment>
<dbReference type="EC" id="2.7.4.9" evidence="2 12"/>
<dbReference type="Proteomes" id="UP000471298">
    <property type="component" value="Unassembled WGS sequence"/>
</dbReference>
<comment type="similarity">
    <text evidence="1 12">Belongs to the thymidylate kinase family.</text>
</comment>
<evidence type="ECO:0000256" key="3">
    <source>
        <dbReference type="ARBA" id="ARBA00017144"/>
    </source>
</evidence>
<dbReference type="GO" id="GO:0006235">
    <property type="term" value="P:dTTP biosynthetic process"/>
    <property type="evidence" value="ECO:0007669"/>
    <property type="project" value="UniProtKB-UniRule"/>
</dbReference>
<dbReference type="InterPro" id="IPR039430">
    <property type="entry name" value="Thymidylate_kin-like_dom"/>
</dbReference>
<feature type="binding site" evidence="12">
    <location>
        <begin position="26"/>
        <end position="33"/>
    </location>
    <ligand>
        <name>ATP</name>
        <dbReference type="ChEBI" id="CHEBI:30616"/>
    </ligand>
</feature>
<accession>A0A6N7F1Z9</accession>
<dbReference type="InterPro" id="IPR027417">
    <property type="entry name" value="P-loop_NTPase"/>
</dbReference>
<evidence type="ECO:0000256" key="7">
    <source>
        <dbReference type="ARBA" id="ARBA00022777"/>
    </source>
</evidence>
<dbReference type="EMBL" id="WHNW01000012">
    <property type="protein sequence ID" value="MPV86818.1"/>
    <property type="molecule type" value="Genomic_DNA"/>
</dbReference>
<evidence type="ECO:0000256" key="9">
    <source>
        <dbReference type="ARBA" id="ARBA00029962"/>
    </source>
</evidence>
<dbReference type="GO" id="GO:0005829">
    <property type="term" value="C:cytosol"/>
    <property type="evidence" value="ECO:0007669"/>
    <property type="project" value="TreeGrafter"/>
</dbReference>
<evidence type="ECO:0000313" key="15">
    <source>
        <dbReference type="Proteomes" id="UP000471298"/>
    </source>
</evidence>
<dbReference type="AlphaFoldDB" id="A0A6N7F1Z9"/>
<dbReference type="SUPFAM" id="SSF52540">
    <property type="entry name" value="P-loop containing nucleoside triphosphate hydrolases"/>
    <property type="match status" value="1"/>
</dbReference>
<comment type="caution">
    <text evidence="14">The sequence shown here is derived from an EMBL/GenBank/DDBJ whole genome shotgun (WGS) entry which is preliminary data.</text>
</comment>
<evidence type="ECO:0000256" key="6">
    <source>
        <dbReference type="ARBA" id="ARBA00022741"/>
    </source>
</evidence>
<gene>
    <name evidence="12" type="primary">tmk</name>
    <name evidence="14" type="ORF">GCU85_08775</name>
</gene>
<evidence type="ECO:0000256" key="8">
    <source>
        <dbReference type="ARBA" id="ARBA00022840"/>
    </source>
</evidence>
<evidence type="ECO:0000256" key="2">
    <source>
        <dbReference type="ARBA" id="ARBA00012980"/>
    </source>
</evidence>
<sequence>MNEQKQQRQPAPHEKIAPGQFITFDGIDGAGKSTQIELLANALRQQGKTVHVTREPGGTVISEKIRELLLSTEQQMTTMTELLLMFAARAEHIQTVLKPKVAAGDWVICSRFTDATMAYQGYARGADLAVITQLAALVHDDFQPSLSFLLDLPAEAAAVRRQHRGEAIDRFEAEALSFMQRVRDGYLAIAHAHPERCVVVDATQSVEQMAAVISQAVSRL</sequence>
<evidence type="ECO:0000256" key="11">
    <source>
        <dbReference type="ARBA" id="ARBA00057735"/>
    </source>
</evidence>
<dbReference type="InterPro" id="IPR018094">
    <property type="entry name" value="Thymidylate_kinase"/>
</dbReference>
<dbReference type="Gene3D" id="3.40.50.300">
    <property type="entry name" value="P-loop containing nucleotide triphosphate hydrolases"/>
    <property type="match status" value="1"/>
</dbReference>
<dbReference type="GO" id="GO:0005524">
    <property type="term" value="F:ATP binding"/>
    <property type="evidence" value="ECO:0007669"/>
    <property type="project" value="UniProtKB-UniRule"/>
</dbReference>
<keyword evidence="5 12" id="KW-0545">Nucleotide biosynthesis</keyword>
<dbReference type="InParanoid" id="A0A6N7F1Z9"/>
<keyword evidence="4 12" id="KW-0808">Transferase</keyword>
<dbReference type="FunFam" id="3.40.50.300:FF:000225">
    <property type="entry name" value="Thymidylate kinase"/>
    <property type="match status" value="1"/>
</dbReference>
<dbReference type="GO" id="GO:0004798">
    <property type="term" value="F:dTMP kinase activity"/>
    <property type="evidence" value="ECO:0007669"/>
    <property type="project" value="UniProtKB-UniRule"/>
</dbReference>
<dbReference type="FunCoup" id="A0A6N7F1Z9">
    <property type="interactions" value="447"/>
</dbReference>
<feature type="domain" description="Thymidylate kinase-like" evidence="13">
    <location>
        <begin position="24"/>
        <end position="211"/>
    </location>
</feature>
<dbReference type="NCBIfam" id="TIGR00041">
    <property type="entry name" value="DTMP_kinase"/>
    <property type="match status" value="1"/>
</dbReference>
<keyword evidence="15" id="KW-1185">Reference proteome</keyword>
<dbReference type="PANTHER" id="PTHR10344:SF4">
    <property type="entry name" value="UMP-CMP KINASE 2, MITOCHONDRIAL"/>
    <property type="match status" value="1"/>
</dbReference>
<evidence type="ECO:0000259" key="13">
    <source>
        <dbReference type="Pfam" id="PF02223"/>
    </source>
</evidence>
<comment type="catalytic activity">
    <reaction evidence="10 12">
        <text>dTMP + ATP = dTDP + ADP</text>
        <dbReference type="Rhea" id="RHEA:13517"/>
        <dbReference type="ChEBI" id="CHEBI:30616"/>
        <dbReference type="ChEBI" id="CHEBI:58369"/>
        <dbReference type="ChEBI" id="CHEBI:63528"/>
        <dbReference type="ChEBI" id="CHEBI:456216"/>
        <dbReference type="EC" id="2.7.4.9"/>
    </reaction>
</comment>
<keyword evidence="6 12" id="KW-0547">Nucleotide-binding</keyword>
<proteinExistence type="inferred from homology"/>
<evidence type="ECO:0000313" key="14">
    <source>
        <dbReference type="EMBL" id="MPV86818.1"/>
    </source>
</evidence>
<dbReference type="Pfam" id="PF02223">
    <property type="entry name" value="Thymidylate_kin"/>
    <property type="match status" value="1"/>
</dbReference>
<dbReference type="GO" id="GO:0006227">
    <property type="term" value="P:dUDP biosynthetic process"/>
    <property type="evidence" value="ECO:0007669"/>
    <property type="project" value="TreeGrafter"/>
</dbReference>
<evidence type="ECO:0000256" key="4">
    <source>
        <dbReference type="ARBA" id="ARBA00022679"/>
    </source>
</evidence>
<dbReference type="GO" id="GO:0006233">
    <property type="term" value="P:dTDP biosynthetic process"/>
    <property type="evidence" value="ECO:0007669"/>
    <property type="project" value="InterPro"/>
</dbReference>
<organism evidence="14 15">
    <name type="scientific">Ostreibacterium oceani</name>
    <dbReference type="NCBI Taxonomy" id="2654998"/>
    <lineage>
        <taxon>Bacteria</taxon>
        <taxon>Pseudomonadati</taxon>
        <taxon>Pseudomonadota</taxon>
        <taxon>Gammaproteobacteria</taxon>
        <taxon>Cardiobacteriales</taxon>
        <taxon>Ostreibacteriaceae</taxon>
        <taxon>Ostreibacterium</taxon>
    </lineage>
</organism>
<dbReference type="HAMAP" id="MF_00165">
    <property type="entry name" value="Thymidylate_kinase"/>
    <property type="match status" value="1"/>
</dbReference>
<evidence type="ECO:0000256" key="12">
    <source>
        <dbReference type="HAMAP-Rule" id="MF_00165"/>
    </source>
</evidence>
<keyword evidence="8 12" id="KW-0067">ATP-binding</keyword>
<keyword evidence="7 12" id="KW-0418">Kinase</keyword>
<evidence type="ECO:0000256" key="1">
    <source>
        <dbReference type="ARBA" id="ARBA00009776"/>
    </source>
</evidence>
<evidence type="ECO:0000256" key="10">
    <source>
        <dbReference type="ARBA" id="ARBA00048743"/>
    </source>
</evidence>
<evidence type="ECO:0000256" key="5">
    <source>
        <dbReference type="ARBA" id="ARBA00022727"/>
    </source>
</evidence>
<protein>
    <recommendedName>
        <fullName evidence="3 12">Thymidylate kinase</fullName>
        <ecNumber evidence="2 12">2.7.4.9</ecNumber>
    </recommendedName>
    <alternativeName>
        <fullName evidence="9 12">dTMP kinase</fullName>
    </alternativeName>
</protein>
<reference evidence="14 15" key="1">
    <citation type="submission" date="2019-10" db="EMBL/GenBank/DDBJ databases">
        <title>Cardiobacteriales fam. a chemoheterotrophic member of the order Cardiobacteriales, and proposal of Cardiobacteriales fam. nov.</title>
        <authorList>
            <person name="Wang C."/>
        </authorList>
    </citation>
    <scope>NUCLEOTIDE SEQUENCE [LARGE SCALE GENOMIC DNA]</scope>
    <source>
        <strain evidence="14 15">ML27</strain>
    </source>
</reference>